<keyword evidence="5" id="KW-1185">Reference proteome</keyword>
<protein>
    <submittedName>
        <fullName evidence="4">Ribosomal protein S18 acetylase RimI-like enzyme</fullName>
    </submittedName>
</protein>
<evidence type="ECO:0000256" key="1">
    <source>
        <dbReference type="ARBA" id="ARBA00022679"/>
    </source>
</evidence>
<keyword evidence="4" id="KW-0687">Ribonucleoprotein</keyword>
<sequence>MLTKEQLAAIKMLQKECEQADDIQLKLNWDMLRQRDDQCMDFFQWEGEELVAYLALYEFGSSVEVCGMVKPSERRNHHFSKLWQEALKMIEEKGFQKVLFNAPASSESAKSWLVKQPCQYDFSEFHMQWEERPLEESSDIILRKSLAGDYDLEIKLDVLAFDFTEEDARNHHEQVKGRPGEHHYIIEVNKESIGKLRVHRDEQKAYIYGFSILPNFQGQGYGRKALRNIVKQEHEAGYSIQLDVETKNDNALHLYESVGFVTIQGQDYYLSRINGQ</sequence>
<dbReference type="Pfam" id="PF00583">
    <property type="entry name" value="Acetyltransf_1"/>
    <property type="match status" value="1"/>
</dbReference>
<dbReference type="SUPFAM" id="SSF55729">
    <property type="entry name" value="Acyl-CoA N-acyltransferases (Nat)"/>
    <property type="match status" value="2"/>
</dbReference>
<evidence type="ECO:0000259" key="3">
    <source>
        <dbReference type="PROSITE" id="PS51186"/>
    </source>
</evidence>
<dbReference type="CDD" id="cd04301">
    <property type="entry name" value="NAT_SF"/>
    <property type="match status" value="1"/>
</dbReference>
<dbReference type="InterPro" id="IPR000182">
    <property type="entry name" value="GNAT_dom"/>
</dbReference>
<evidence type="ECO:0000256" key="2">
    <source>
        <dbReference type="ARBA" id="ARBA00023315"/>
    </source>
</evidence>
<feature type="domain" description="N-acetyltransferase" evidence="3">
    <location>
        <begin position="140"/>
        <end position="276"/>
    </location>
</feature>
<dbReference type="PROSITE" id="PS51186">
    <property type="entry name" value="GNAT"/>
    <property type="match status" value="1"/>
</dbReference>
<evidence type="ECO:0000313" key="4">
    <source>
        <dbReference type="EMBL" id="MBE1554253.1"/>
    </source>
</evidence>
<gene>
    <name evidence="4" type="ORF">H4683_001328</name>
</gene>
<reference evidence="4" key="1">
    <citation type="submission" date="2020-10" db="EMBL/GenBank/DDBJ databases">
        <title>Genomic Encyclopedia of Type Strains, Phase IV (KMG-IV): sequencing the most valuable type-strain genomes for metagenomic binning, comparative biology and taxonomic classification.</title>
        <authorList>
            <person name="Goeker M."/>
        </authorList>
    </citation>
    <scope>NUCLEOTIDE SEQUENCE</scope>
    <source>
        <strain evidence="4">DSM 13886</strain>
    </source>
</reference>
<dbReference type="AlphaFoldDB" id="A0A927R3X9"/>
<name>A0A927R3X9_9BACL</name>
<keyword evidence="1" id="KW-0808">Transferase</keyword>
<organism evidence="4 5">
    <name type="scientific">Sporosarcina limicola</name>
    <dbReference type="NCBI Taxonomy" id="34101"/>
    <lineage>
        <taxon>Bacteria</taxon>
        <taxon>Bacillati</taxon>
        <taxon>Bacillota</taxon>
        <taxon>Bacilli</taxon>
        <taxon>Bacillales</taxon>
        <taxon>Caryophanaceae</taxon>
        <taxon>Sporosarcina</taxon>
    </lineage>
</organism>
<proteinExistence type="predicted"/>
<accession>A0A927R3X9</accession>
<dbReference type="GO" id="GO:0005840">
    <property type="term" value="C:ribosome"/>
    <property type="evidence" value="ECO:0007669"/>
    <property type="project" value="UniProtKB-KW"/>
</dbReference>
<dbReference type="PANTHER" id="PTHR43420:SF47">
    <property type="entry name" value="N-ACETYLTRANSFERASE DOMAIN-CONTAINING PROTEIN"/>
    <property type="match status" value="1"/>
</dbReference>
<dbReference type="InterPro" id="IPR016181">
    <property type="entry name" value="Acyl_CoA_acyltransferase"/>
</dbReference>
<dbReference type="RefSeq" id="WP_192598047.1">
    <property type="nucleotide sequence ID" value="NZ_JADBEL010000005.1"/>
</dbReference>
<keyword evidence="4" id="KW-0689">Ribosomal protein</keyword>
<dbReference type="EMBL" id="JADBEL010000005">
    <property type="protein sequence ID" value="MBE1554253.1"/>
    <property type="molecule type" value="Genomic_DNA"/>
</dbReference>
<keyword evidence="2" id="KW-0012">Acyltransferase</keyword>
<evidence type="ECO:0000313" key="5">
    <source>
        <dbReference type="Proteomes" id="UP000658225"/>
    </source>
</evidence>
<comment type="caution">
    <text evidence="4">The sequence shown here is derived from an EMBL/GenBank/DDBJ whole genome shotgun (WGS) entry which is preliminary data.</text>
</comment>
<dbReference type="InterPro" id="IPR050680">
    <property type="entry name" value="YpeA/RimI_acetyltransf"/>
</dbReference>
<dbReference type="PANTHER" id="PTHR43420">
    <property type="entry name" value="ACETYLTRANSFERASE"/>
    <property type="match status" value="1"/>
</dbReference>
<dbReference type="Gene3D" id="3.40.630.30">
    <property type="match status" value="2"/>
</dbReference>
<dbReference type="Proteomes" id="UP000658225">
    <property type="component" value="Unassembled WGS sequence"/>
</dbReference>
<dbReference type="GO" id="GO:0016747">
    <property type="term" value="F:acyltransferase activity, transferring groups other than amino-acyl groups"/>
    <property type="evidence" value="ECO:0007669"/>
    <property type="project" value="InterPro"/>
</dbReference>